<evidence type="ECO:0000259" key="3">
    <source>
        <dbReference type="Pfam" id="PF21074"/>
    </source>
</evidence>
<dbReference type="InterPro" id="IPR048381">
    <property type="entry name" value="GDH_C"/>
</dbReference>
<proteinExistence type="predicted"/>
<dbReference type="GO" id="GO:0004352">
    <property type="term" value="F:glutamate dehydrogenase (NAD+) activity"/>
    <property type="evidence" value="ECO:0007669"/>
    <property type="project" value="UniProtKB-EC"/>
</dbReference>
<dbReference type="Pfam" id="PF21073">
    <property type="entry name" value="GDH_HM1"/>
    <property type="match status" value="1"/>
</dbReference>
<keyword evidence="8" id="KW-1185">Reference proteome</keyword>
<evidence type="ECO:0000313" key="8">
    <source>
        <dbReference type="Proteomes" id="UP000235828"/>
    </source>
</evidence>
<dbReference type="Pfam" id="PF21079">
    <property type="entry name" value="GDH_HM2"/>
    <property type="match status" value="1"/>
</dbReference>
<dbReference type="SUPFAM" id="SSF51735">
    <property type="entry name" value="NAD(P)-binding Rossmann-fold domains"/>
    <property type="match status" value="1"/>
</dbReference>
<dbReference type="EMBL" id="LT960611">
    <property type="protein sequence ID" value="SON48587.1"/>
    <property type="molecule type" value="Genomic_DNA"/>
</dbReference>
<dbReference type="InterPro" id="IPR028971">
    <property type="entry name" value="NAD-GDH_cat"/>
</dbReference>
<feature type="domain" description="NAD-glutamate dehydrogenase ACT3" evidence="6">
    <location>
        <begin position="578"/>
        <end position="657"/>
    </location>
</feature>
<dbReference type="Pfam" id="PF21076">
    <property type="entry name" value="GDH_ACT2"/>
    <property type="match status" value="1"/>
</dbReference>
<dbReference type="Pfam" id="PF21074">
    <property type="entry name" value="GDH_C"/>
    <property type="match status" value="1"/>
</dbReference>
<dbReference type="InterPro" id="IPR007780">
    <property type="entry name" value="NAD_Glu_DH_bac"/>
</dbReference>
<dbReference type="Pfam" id="PF21077">
    <property type="entry name" value="GDH_ACT3"/>
    <property type="match status" value="1"/>
</dbReference>
<gene>
    <name evidence="7" type="primary">gdhB</name>
    <name evidence="7" type="ORF">VTAP4600_A0608</name>
</gene>
<feature type="domain" description="NAD-glutamate dehydrogenase catalytic" evidence="2">
    <location>
        <begin position="754"/>
        <end position="1249"/>
    </location>
</feature>
<feature type="domain" description="NAD-glutamate dehydrogenase ACT2" evidence="5">
    <location>
        <begin position="433"/>
        <end position="522"/>
    </location>
</feature>
<dbReference type="KEGG" id="vta:A0608"/>
<evidence type="ECO:0000256" key="1">
    <source>
        <dbReference type="ARBA" id="ARBA00023002"/>
    </source>
</evidence>
<dbReference type="InterPro" id="IPR046346">
    <property type="entry name" value="Aminoacid_DH-like_N_sf"/>
</dbReference>
<protein>
    <submittedName>
        <fullName evidence="7">NAD-specific glutamate dehydrogenase</fullName>
        <ecNumber evidence="7">1.4.1.2</ecNumber>
    </submittedName>
</protein>
<name>A0A2N8Z9M5_9VIBR</name>
<dbReference type="Proteomes" id="UP000235828">
    <property type="component" value="Chromosome A"/>
</dbReference>
<dbReference type="InterPro" id="IPR049058">
    <property type="entry name" value="NAD_Glu_DH_HM2"/>
</dbReference>
<dbReference type="GO" id="GO:0004069">
    <property type="term" value="F:L-aspartate:2-oxoglutarate aminotransferase activity"/>
    <property type="evidence" value="ECO:0007669"/>
    <property type="project" value="InterPro"/>
</dbReference>
<organism evidence="7 8">
    <name type="scientific">Vibrio tapetis subsp. tapetis</name>
    <dbReference type="NCBI Taxonomy" id="1671868"/>
    <lineage>
        <taxon>Bacteria</taxon>
        <taxon>Pseudomonadati</taxon>
        <taxon>Pseudomonadota</taxon>
        <taxon>Gammaproteobacteria</taxon>
        <taxon>Vibrionales</taxon>
        <taxon>Vibrionaceae</taxon>
        <taxon>Vibrio</taxon>
    </lineage>
</organism>
<dbReference type="InterPro" id="IPR049056">
    <property type="entry name" value="NAD_Glu_DH_HM3"/>
</dbReference>
<dbReference type="PANTHER" id="PTHR43403:SF1">
    <property type="entry name" value="NAD-SPECIFIC GLUTAMATE DEHYDROGENASE"/>
    <property type="match status" value="1"/>
</dbReference>
<dbReference type="PANTHER" id="PTHR43403">
    <property type="entry name" value="NAD-SPECIFIC GLUTAMATE DEHYDROGENASE"/>
    <property type="match status" value="1"/>
</dbReference>
<dbReference type="InterPro" id="IPR049064">
    <property type="entry name" value="NAD_Glu_DH_ACT3"/>
</dbReference>
<evidence type="ECO:0000259" key="6">
    <source>
        <dbReference type="Pfam" id="PF21077"/>
    </source>
</evidence>
<evidence type="ECO:0000259" key="2">
    <source>
        <dbReference type="Pfam" id="PF05088"/>
    </source>
</evidence>
<feature type="domain" description="NAD-specific glutamate dehydrogenase C-terminal" evidence="3">
    <location>
        <begin position="1294"/>
        <end position="1632"/>
    </location>
</feature>
<evidence type="ECO:0000259" key="4">
    <source>
        <dbReference type="Pfam" id="PF21075"/>
    </source>
</evidence>
<dbReference type="InterPro" id="IPR049062">
    <property type="entry name" value="NAD_Glu_DH_ACT2"/>
</dbReference>
<dbReference type="SUPFAM" id="SSF53223">
    <property type="entry name" value="Aminoacid dehydrogenase-like, N-terminal domain"/>
    <property type="match status" value="1"/>
</dbReference>
<evidence type="ECO:0000313" key="7">
    <source>
        <dbReference type="EMBL" id="SON48587.1"/>
    </source>
</evidence>
<dbReference type="InterPro" id="IPR024727">
    <property type="entry name" value="NAD_Glu_DH_N_ACT1"/>
</dbReference>
<dbReference type="EC" id="1.4.1.2" evidence="7"/>
<accession>A0A2N8Z9M5</accession>
<dbReference type="GO" id="GO:0006538">
    <property type="term" value="P:L-glutamate catabolic process"/>
    <property type="evidence" value="ECO:0007669"/>
    <property type="project" value="InterPro"/>
</dbReference>
<dbReference type="InterPro" id="IPR036291">
    <property type="entry name" value="NAD(P)-bd_dom_sf"/>
</dbReference>
<dbReference type="Pfam" id="PF21078">
    <property type="entry name" value="GDH_HM3"/>
    <property type="match status" value="1"/>
</dbReference>
<evidence type="ECO:0000259" key="5">
    <source>
        <dbReference type="Pfam" id="PF21076"/>
    </source>
</evidence>
<feature type="domain" description="NAD-glutamate dehydrogenase N-terminal ACT1" evidence="4">
    <location>
        <begin position="65"/>
        <end position="202"/>
    </location>
</feature>
<keyword evidence="1 7" id="KW-0560">Oxidoreductase</keyword>
<dbReference type="Pfam" id="PF21075">
    <property type="entry name" value="GDH_ACT1"/>
    <property type="match status" value="1"/>
</dbReference>
<dbReference type="InterPro" id="IPR049059">
    <property type="entry name" value="NAD_Glu_DH_HM1"/>
</dbReference>
<sequence length="1643" mass="186348">MIIDTYEYLIIEANDRDLLATTTILRLERFMAARENVVPVLLEKVYRLIQDKLELTHQPLVTQLAQHLFSNISQDDLVQRNESDLYGAVISLWHHICEKKPNDISVRVFNPTVSRHGWQSTHTIVEIVVPDGPFLVDSVKMALVRLDLSSHLMLHGPTKISRDKTNAVTALNDPDGKRLSLFHIEVDMLTDKALMTELKNELKSILVDAGLVVSGWKPMAARLNHVIEEIEQQKNSLPIENERINETIAFLRWLGDHNFTFMGYKEYDLVAVEGDHELRPTDEQGMGILSVGERVRSIKLSNLADSARIEAKKPYLLIVTKGNTASHIHRPAYTDYIGIKKFGKNGKVVGEHRFTGLYTSAVYNQSVSNIPLINEKVERILDSSGYLAGSYSYKALNNILENFPRDELLQASEHELLEVGSGVVQMQDRDMLRLFVRRDPFGRFFSCMVYVTKERYNTELRRQTQRIIGDYFDSDQEVEFTTFFSESPLARTHYIVHVKNNNMTVNVKEIEQNLVEVSSSWDDRLQDAIIANLGESTGLPLSKEYLKAFPRSYKEAMMPGTAVADIERLESLNDDNKLGMLFYRPQEEPSDSKAVHLKLYHSDEPIHLSDVLPMLENLGLRVIGESPYEVTKSNGTVYWILDFSMLHTSVNDLDLREARDKFQQAFAAIWAGELESDGFNRLVLGAGLTGREVTILRSYARYMRQVGFPFSQSYIEDTLTHHTDLARGLVDLFIKRFDPKYKGSKKNQTELINKITSELDNVESLDDDRIIRRYMEMIMATLRTNYYQKDETGQPKPWLALKLKPTEIPEIPQPVPAYEIFVYAPDIEGVHLRGGKVARGGLRWSDRQEDFRTEILGLVKAQQVKNTVIVPVGAKGGFICKRQHNFTGRDEIFAEGQRCYKRFIRALLDVSDNIIEGEVAPPKNVVRHDEDDPYLVVAADKGTATFSDLANSVSEDYNFWLGDAFASGGSNGYDHKAMGITAKGGWESVKRHFREMDIDCQSTDFTCIAVGDMAGDVFGNGMLLSKHIRLQAAFNHMHIFIDPTPNSAKTWPERERLFNLPRSSWEDYNKKLISKGGGIFSRRSKSIDLTPEIQKMLGTRKASMAPNDLIKAILKMEVDLLWNGGIGTYVKCSSETHTDVGDRANDGLRIDGGDLRAKVVGEGGNLGMTQLGRIEYALTGGRVNTDFVDNVGGVDCSDNEVNIKIFLNALVANGDLTVKQRNQILNKMEDDVGEIVLHDAYCQSESISVSERQGAALVKEQIRFIHTMEKAGYLDRALEYIPDDETLLEREKMGKALTRPEISVLVAYGKMVLKEQLVCDEISNDEFHAKQIVNYFPDELRRNYLDHMANHPLRAEIISTCLANQMVNEMGCNFVTRMQEETGATVVDIANAYSAAREIFDFGDILTKIRSADNKATTDAQYDLIFNIRRTLRRLSRWLLRNRSSKYTVQQLIDLYHDDVQETMTGLDTLLVAGEVKEHNDLADRWIEKGIDRSVANYVARLSSLYSALDISSVAREQGKSVTQAAKLYFTLGDRLSLHWFLKQINNQAVDNNWQALARATFREDLDWQQRLLTGQVMSCNCTNDSFDTENALDEWIKQNQSSLARWDNILNEFKVGSVHEFAKFSVALRELALLNLNCAANE</sequence>
<reference evidence="7 8" key="1">
    <citation type="submission" date="2017-10" db="EMBL/GenBank/DDBJ databases">
        <authorList>
            <person name="Banno H."/>
            <person name="Chua N.-H."/>
        </authorList>
    </citation>
    <scope>NUCLEOTIDE SEQUENCE [LARGE SCALE GENOMIC DNA]</scope>
    <source>
        <strain evidence="7">Vibrio tapetis CECT4600</strain>
    </source>
</reference>
<dbReference type="Pfam" id="PF05088">
    <property type="entry name" value="Bac_GDH_CD"/>
    <property type="match status" value="1"/>
</dbReference>
<dbReference type="PIRSF" id="PIRSF036761">
    <property type="entry name" value="GDH_Mll4104"/>
    <property type="match status" value="1"/>
</dbReference>